<evidence type="ECO:0000313" key="1">
    <source>
        <dbReference type="EMBL" id="GAU31050.1"/>
    </source>
</evidence>
<gene>
    <name evidence="1" type="ORF">TSUD_214860</name>
</gene>
<accession>A0A2Z6N4L8</accession>
<reference evidence="2" key="1">
    <citation type="journal article" date="2017" name="Front. Plant Sci.">
        <title>Climate Clever Clovers: New Paradigm to Reduce the Environmental Footprint of Ruminants by Breeding Low Methanogenic Forages Utilizing Haplotype Variation.</title>
        <authorList>
            <person name="Kaur P."/>
            <person name="Appels R."/>
            <person name="Bayer P.E."/>
            <person name="Keeble-Gagnere G."/>
            <person name="Wang J."/>
            <person name="Hirakawa H."/>
            <person name="Shirasawa K."/>
            <person name="Vercoe P."/>
            <person name="Stefanova K."/>
            <person name="Durmic Z."/>
            <person name="Nichols P."/>
            <person name="Revell C."/>
            <person name="Isobe S.N."/>
            <person name="Edwards D."/>
            <person name="Erskine W."/>
        </authorList>
    </citation>
    <scope>NUCLEOTIDE SEQUENCE [LARGE SCALE GENOMIC DNA]</scope>
    <source>
        <strain evidence="2">cv. Daliak</strain>
    </source>
</reference>
<evidence type="ECO:0000313" key="2">
    <source>
        <dbReference type="Proteomes" id="UP000242715"/>
    </source>
</evidence>
<keyword evidence="2" id="KW-1185">Reference proteome</keyword>
<dbReference type="EMBL" id="DF973444">
    <property type="protein sequence ID" value="GAU31050.1"/>
    <property type="molecule type" value="Genomic_DNA"/>
</dbReference>
<protein>
    <submittedName>
        <fullName evidence="1">Uncharacterized protein</fullName>
    </submittedName>
</protein>
<name>A0A2Z6N4L8_TRISU</name>
<dbReference type="Proteomes" id="UP000242715">
    <property type="component" value="Unassembled WGS sequence"/>
</dbReference>
<dbReference type="AlphaFoldDB" id="A0A2Z6N4L8"/>
<organism evidence="1 2">
    <name type="scientific">Trifolium subterraneum</name>
    <name type="common">Subterranean clover</name>
    <dbReference type="NCBI Taxonomy" id="3900"/>
    <lineage>
        <taxon>Eukaryota</taxon>
        <taxon>Viridiplantae</taxon>
        <taxon>Streptophyta</taxon>
        <taxon>Embryophyta</taxon>
        <taxon>Tracheophyta</taxon>
        <taxon>Spermatophyta</taxon>
        <taxon>Magnoliopsida</taxon>
        <taxon>eudicotyledons</taxon>
        <taxon>Gunneridae</taxon>
        <taxon>Pentapetalae</taxon>
        <taxon>rosids</taxon>
        <taxon>fabids</taxon>
        <taxon>Fabales</taxon>
        <taxon>Fabaceae</taxon>
        <taxon>Papilionoideae</taxon>
        <taxon>50 kb inversion clade</taxon>
        <taxon>NPAAA clade</taxon>
        <taxon>Hologalegina</taxon>
        <taxon>IRL clade</taxon>
        <taxon>Trifolieae</taxon>
        <taxon>Trifolium</taxon>
    </lineage>
</organism>
<sequence length="72" mass="8400">MSFMFESPPFYPQSIYEVCWNKGDVAAMVLNVDGNVVTDLIQGKWSLVCPIFSMQRYKRFWWALECVGKLDL</sequence>
<proteinExistence type="predicted"/>